<evidence type="ECO:0000313" key="3">
    <source>
        <dbReference type="Proteomes" id="UP000664807"/>
    </source>
</evidence>
<evidence type="ECO:0000256" key="1">
    <source>
        <dbReference type="SAM" id="Phobius"/>
    </source>
</evidence>
<sequence>MENLSKLEKKDLFIINGGCKEWSLLFGLAGIAFYVGYHDASGGKHD</sequence>
<gene>
    <name evidence="2" type="ORF">J0654_04530</name>
</gene>
<comment type="caution">
    <text evidence="2">The sequence shown here is derived from an EMBL/GenBank/DDBJ whole genome shotgun (WGS) entry which is preliminary data.</text>
</comment>
<keyword evidence="1" id="KW-1133">Transmembrane helix</keyword>
<dbReference type="RefSeq" id="WP_207026465.1">
    <property type="nucleotide sequence ID" value="NZ_JAFLNM010000001.1"/>
</dbReference>
<proteinExistence type="predicted"/>
<organism evidence="2 3">
    <name type="scientific">Flagellimonas profundi</name>
    <dbReference type="NCBI Taxonomy" id="2915620"/>
    <lineage>
        <taxon>Bacteria</taxon>
        <taxon>Pseudomonadati</taxon>
        <taxon>Bacteroidota</taxon>
        <taxon>Flavobacteriia</taxon>
        <taxon>Flavobacteriales</taxon>
        <taxon>Flavobacteriaceae</taxon>
        <taxon>Flagellimonas</taxon>
    </lineage>
</organism>
<keyword evidence="1" id="KW-0812">Transmembrane</keyword>
<feature type="transmembrane region" description="Helical" evidence="1">
    <location>
        <begin position="12"/>
        <end position="37"/>
    </location>
</feature>
<dbReference type="Proteomes" id="UP000664807">
    <property type="component" value="Unassembled WGS sequence"/>
</dbReference>
<name>A0ABS3FCL4_9FLAO</name>
<dbReference type="EMBL" id="JAFLNM010000001">
    <property type="protein sequence ID" value="MBO0340896.1"/>
    <property type="molecule type" value="Genomic_DNA"/>
</dbReference>
<protein>
    <recommendedName>
        <fullName evidence="4">Class IIb bacteriocin, lactobin A/cerein 7B family</fullName>
    </recommendedName>
</protein>
<evidence type="ECO:0008006" key="4">
    <source>
        <dbReference type="Google" id="ProtNLM"/>
    </source>
</evidence>
<reference evidence="2 3" key="1">
    <citation type="submission" date="2021-03" db="EMBL/GenBank/DDBJ databases">
        <title>Muricauda lutimaris sp. nov. and Muricauda ruestringensis sp. nov, two marine members of the Flavobacteriaceae isolated from deep sea sediments of Western Pacific.</title>
        <authorList>
            <person name="Zhao S."/>
            <person name="Liu R."/>
        </authorList>
    </citation>
    <scope>NUCLEOTIDE SEQUENCE [LARGE SCALE GENOMIC DNA]</scope>
    <source>
        <strain evidence="2 3">BC31-3-A3</strain>
    </source>
</reference>
<evidence type="ECO:0000313" key="2">
    <source>
        <dbReference type="EMBL" id="MBO0340896.1"/>
    </source>
</evidence>
<keyword evidence="1" id="KW-0472">Membrane</keyword>
<accession>A0ABS3FCL4</accession>
<keyword evidence="3" id="KW-1185">Reference proteome</keyword>